<evidence type="ECO:0000256" key="14">
    <source>
        <dbReference type="ARBA" id="ARBA00023224"/>
    </source>
</evidence>
<dbReference type="Pfam" id="PF00053">
    <property type="entry name" value="EGF_laminin"/>
    <property type="match status" value="1"/>
</dbReference>
<gene>
    <name evidence="29" type="primary">LOC106462376</name>
</gene>
<dbReference type="CDD" id="cd00054">
    <property type="entry name" value="EGF_CA"/>
    <property type="match status" value="3"/>
</dbReference>
<evidence type="ECO:0000256" key="2">
    <source>
        <dbReference type="ARBA" id="ARBA00022473"/>
    </source>
</evidence>
<dbReference type="InterPro" id="IPR000203">
    <property type="entry name" value="GPS"/>
</dbReference>
<feature type="transmembrane region" description="Helical" evidence="20">
    <location>
        <begin position="2602"/>
        <end position="2622"/>
    </location>
</feature>
<dbReference type="PRINTS" id="PR00205">
    <property type="entry name" value="CADHERIN"/>
</dbReference>
<dbReference type="SMART" id="SM00112">
    <property type="entry name" value="CA"/>
    <property type="match status" value="8"/>
</dbReference>
<dbReference type="PROSITE" id="PS50027">
    <property type="entry name" value="EGF_LAM_2"/>
    <property type="match status" value="1"/>
</dbReference>
<feature type="compositionally biased region" description="Polar residues" evidence="19">
    <location>
        <begin position="2888"/>
        <end position="2901"/>
    </location>
</feature>
<dbReference type="PROSITE" id="PS00022">
    <property type="entry name" value="EGF_1"/>
    <property type="match status" value="4"/>
</dbReference>
<dbReference type="SMART" id="SM00180">
    <property type="entry name" value="EGF_Lam"/>
    <property type="match status" value="2"/>
</dbReference>
<feature type="domain" description="GAIN-B" evidence="24">
    <location>
        <begin position="2320"/>
        <end position="2485"/>
    </location>
</feature>
<dbReference type="Pfam" id="PF16489">
    <property type="entry name" value="GAIN"/>
    <property type="match status" value="1"/>
</dbReference>
<dbReference type="InterPro" id="IPR056286">
    <property type="entry name" value="Cadherin_CELSR1-3_9th"/>
</dbReference>
<evidence type="ECO:0000256" key="15">
    <source>
        <dbReference type="ARBA" id="ARBA00023292"/>
    </source>
</evidence>
<dbReference type="PRINTS" id="PR00249">
    <property type="entry name" value="GPCRSECRETIN"/>
</dbReference>
<dbReference type="InterPro" id="IPR000742">
    <property type="entry name" value="EGF"/>
</dbReference>
<dbReference type="SMART" id="SM00179">
    <property type="entry name" value="EGF_CA"/>
    <property type="match status" value="3"/>
</dbReference>
<dbReference type="InterPro" id="IPR017981">
    <property type="entry name" value="GPCR_2-like_7TM"/>
</dbReference>
<comment type="caution">
    <text evidence="17">Lacks conserved residue(s) required for the propagation of feature annotation.</text>
</comment>
<feature type="compositionally biased region" description="Basic residues" evidence="19">
    <location>
        <begin position="2808"/>
        <end position="2820"/>
    </location>
</feature>
<feature type="domain" description="EGF-like" evidence="22">
    <location>
        <begin position="1677"/>
        <end position="1713"/>
    </location>
</feature>
<dbReference type="SMART" id="SM00008">
    <property type="entry name" value="HormR"/>
    <property type="match status" value="1"/>
</dbReference>
<dbReference type="Pfam" id="PF01825">
    <property type="entry name" value="GPS"/>
    <property type="match status" value="1"/>
</dbReference>
<accession>A0ABM1SNY2</accession>
<keyword evidence="15 18" id="KW-0424">Laminin EGF-like domain</keyword>
<feature type="domain" description="Cadherin" evidence="27">
    <location>
        <begin position="819"/>
        <end position="920"/>
    </location>
</feature>
<evidence type="ECO:0000256" key="17">
    <source>
        <dbReference type="PROSITE-ProRule" id="PRU00076"/>
    </source>
</evidence>
<keyword evidence="8 20" id="KW-1133">Transmembrane helix</keyword>
<feature type="region of interest" description="Disordered" evidence="19">
    <location>
        <begin position="2766"/>
        <end position="2908"/>
    </location>
</feature>
<dbReference type="RefSeq" id="XP_022245338.1">
    <property type="nucleotide sequence ID" value="XM_022389630.1"/>
</dbReference>
<keyword evidence="5 20" id="KW-0812">Transmembrane</keyword>
<keyword evidence="6" id="KW-0677">Repeat</keyword>
<feature type="transmembrane region" description="Helical" evidence="20">
    <location>
        <begin position="2568"/>
        <end position="2590"/>
    </location>
</feature>
<dbReference type="InterPro" id="IPR001791">
    <property type="entry name" value="Laminin_G"/>
</dbReference>
<dbReference type="InterPro" id="IPR046338">
    <property type="entry name" value="GAIN_dom_sf"/>
</dbReference>
<protein>
    <submittedName>
        <fullName evidence="29">Protocadherin-like wing polarity protein stan</fullName>
    </submittedName>
</protein>
<evidence type="ECO:0000256" key="19">
    <source>
        <dbReference type="SAM" id="MobiDB-lite"/>
    </source>
</evidence>
<dbReference type="Pfam" id="PF00028">
    <property type="entry name" value="Cadherin"/>
    <property type="match status" value="7"/>
</dbReference>
<feature type="disulfide bond" evidence="18">
    <location>
        <begin position="2030"/>
        <end position="2039"/>
    </location>
</feature>
<keyword evidence="14" id="KW-0807">Transducer</keyword>
<feature type="domain" description="EGF-like" evidence="22">
    <location>
        <begin position="1872"/>
        <end position="1908"/>
    </location>
</feature>
<dbReference type="PROSITE" id="PS50025">
    <property type="entry name" value="LAM_G_DOMAIN"/>
    <property type="match status" value="2"/>
</dbReference>
<dbReference type="InterPro" id="IPR032471">
    <property type="entry name" value="AGRL2-4_GAIN_subdom_A"/>
</dbReference>
<dbReference type="PANTHER" id="PTHR24026:SF51">
    <property type="entry name" value="PROTOCADHERIN-LIKE WING POLARITY PROTEIN STAN"/>
    <property type="match status" value="1"/>
</dbReference>
<feature type="compositionally biased region" description="Low complexity" evidence="19">
    <location>
        <begin position="2844"/>
        <end position="2858"/>
    </location>
</feature>
<dbReference type="GeneID" id="106462376"/>
<evidence type="ECO:0000256" key="13">
    <source>
        <dbReference type="ARBA" id="ARBA00023180"/>
    </source>
</evidence>
<feature type="domain" description="EGF-like" evidence="22">
    <location>
        <begin position="1395"/>
        <end position="1431"/>
    </location>
</feature>
<feature type="domain" description="Cadherin" evidence="27">
    <location>
        <begin position="293"/>
        <end position="395"/>
    </location>
</feature>
<feature type="transmembrane region" description="Helical" evidence="20">
    <location>
        <begin position="2496"/>
        <end position="2519"/>
    </location>
</feature>
<dbReference type="PANTHER" id="PTHR24026">
    <property type="entry name" value="FAT ATYPICAL CADHERIN-RELATED"/>
    <property type="match status" value="1"/>
</dbReference>
<evidence type="ECO:0000256" key="5">
    <source>
        <dbReference type="ARBA" id="ARBA00022692"/>
    </source>
</evidence>
<feature type="compositionally biased region" description="Low complexity" evidence="19">
    <location>
        <begin position="3027"/>
        <end position="3039"/>
    </location>
</feature>
<keyword evidence="2" id="KW-0217">Developmental protein</keyword>
<evidence type="ECO:0000259" key="24">
    <source>
        <dbReference type="PROSITE" id="PS50221"/>
    </source>
</evidence>
<dbReference type="InterPro" id="IPR001879">
    <property type="entry name" value="GPCR_2_extracellular_dom"/>
</dbReference>
<dbReference type="CDD" id="cd00110">
    <property type="entry name" value="LamG"/>
    <property type="match status" value="2"/>
</dbReference>
<feature type="domain" description="Cadherin" evidence="27">
    <location>
        <begin position="716"/>
        <end position="818"/>
    </location>
</feature>
<dbReference type="SMART" id="SM00303">
    <property type="entry name" value="GPS"/>
    <property type="match status" value="1"/>
</dbReference>
<dbReference type="InterPro" id="IPR000832">
    <property type="entry name" value="GPCR_2_secretin-like"/>
</dbReference>
<evidence type="ECO:0000256" key="4">
    <source>
        <dbReference type="ARBA" id="ARBA00022536"/>
    </source>
</evidence>
<feature type="domain" description="Laminin EGF-like" evidence="23">
    <location>
        <begin position="2009"/>
        <end position="2056"/>
    </location>
</feature>
<keyword evidence="12" id="KW-0675">Receptor</keyword>
<dbReference type="InterPro" id="IPR000152">
    <property type="entry name" value="EGF-type_Asp/Asn_hydroxyl_site"/>
</dbReference>
<evidence type="ECO:0000256" key="8">
    <source>
        <dbReference type="ARBA" id="ARBA00022989"/>
    </source>
</evidence>
<evidence type="ECO:0000256" key="11">
    <source>
        <dbReference type="ARBA" id="ARBA00023157"/>
    </source>
</evidence>
<feature type="disulfide bond" evidence="17">
    <location>
        <begin position="1898"/>
        <end position="1907"/>
    </location>
</feature>
<proteinExistence type="predicted"/>
<keyword evidence="3" id="KW-1003">Cell membrane</keyword>
<evidence type="ECO:0000256" key="10">
    <source>
        <dbReference type="ARBA" id="ARBA00023136"/>
    </source>
</evidence>
<feature type="compositionally biased region" description="Acidic residues" evidence="19">
    <location>
        <begin position="3072"/>
        <end position="3082"/>
    </location>
</feature>
<dbReference type="CDD" id="cd15441">
    <property type="entry name" value="7tmB2_CELSR_Adhesion_IV"/>
    <property type="match status" value="1"/>
</dbReference>
<feature type="disulfide bond" evidence="17">
    <location>
        <begin position="1703"/>
        <end position="1712"/>
    </location>
</feature>
<dbReference type="PROSITE" id="PS50026">
    <property type="entry name" value="EGF_3"/>
    <property type="match status" value="4"/>
</dbReference>
<keyword evidence="28" id="KW-1185">Reference proteome</keyword>
<dbReference type="PROSITE" id="PS00232">
    <property type="entry name" value="CADHERIN_1"/>
    <property type="match status" value="5"/>
</dbReference>
<keyword evidence="10 20" id="KW-0472">Membrane</keyword>
<evidence type="ECO:0000313" key="29">
    <source>
        <dbReference type="RefSeq" id="XP_022245338.1"/>
    </source>
</evidence>
<feature type="domain" description="Cadherin" evidence="27">
    <location>
        <begin position="504"/>
        <end position="610"/>
    </location>
</feature>
<dbReference type="SUPFAM" id="SSF57196">
    <property type="entry name" value="EGF/Laminin"/>
    <property type="match status" value="3"/>
</dbReference>
<keyword evidence="11 17" id="KW-1015">Disulfide bond</keyword>
<feature type="compositionally biased region" description="Polar residues" evidence="19">
    <location>
        <begin position="2789"/>
        <end position="2804"/>
    </location>
</feature>
<dbReference type="CDD" id="cd00055">
    <property type="entry name" value="EGF_Lam"/>
    <property type="match status" value="1"/>
</dbReference>
<dbReference type="CDD" id="cd11304">
    <property type="entry name" value="Cadherin_repeat"/>
    <property type="match status" value="8"/>
</dbReference>
<dbReference type="InterPro" id="IPR002049">
    <property type="entry name" value="LE_dom"/>
</dbReference>
<feature type="domain" description="EGF-like" evidence="22">
    <location>
        <begin position="1909"/>
        <end position="1952"/>
    </location>
</feature>
<feature type="disulfide bond" evidence="17">
    <location>
        <begin position="1421"/>
        <end position="1430"/>
    </location>
</feature>
<dbReference type="PROSITE" id="PS50261">
    <property type="entry name" value="G_PROTEIN_RECEP_F2_4"/>
    <property type="match status" value="1"/>
</dbReference>
<dbReference type="SUPFAM" id="SSF49899">
    <property type="entry name" value="Concanavalin A-like lectins/glucanases"/>
    <property type="match status" value="2"/>
</dbReference>
<evidence type="ECO:0000256" key="6">
    <source>
        <dbReference type="ARBA" id="ARBA00022737"/>
    </source>
</evidence>
<feature type="domain" description="Cadherin" evidence="27">
    <location>
        <begin position="611"/>
        <end position="715"/>
    </location>
</feature>
<dbReference type="Gene3D" id="2.10.25.10">
    <property type="entry name" value="Laminin"/>
    <property type="match status" value="3"/>
</dbReference>
<reference evidence="29" key="1">
    <citation type="submission" date="2025-08" db="UniProtKB">
        <authorList>
            <consortium name="RefSeq"/>
        </authorList>
    </citation>
    <scope>IDENTIFICATION</scope>
    <source>
        <tissue evidence="29">Muscle</tissue>
    </source>
</reference>
<dbReference type="Gene3D" id="1.20.1070.10">
    <property type="entry name" value="Rhodopsin 7-helix transmembrane proteins"/>
    <property type="match status" value="1"/>
</dbReference>
<dbReference type="InterPro" id="IPR057244">
    <property type="entry name" value="GAIN_B"/>
</dbReference>
<feature type="transmembrane region" description="Helical" evidence="20">
    <location>
        <begin position="2683"/>
        <end position="2705"/>
    </location>
</feature>
<dbReference type="PROSITE" id="PS50221">
    <property type="entry name" value="GAIN_B"/>
    <property type="match status" value="1"/>
</dbReference>
<keyword evidence="9" id="KW-0297">G-protein coupled receptor</keyword>
<dbReference type="Gene3D" id="4.10.1240.10">
    <property type="entry name" value="GPCR, family 2, extracellular hormone receptor domain"/>
    <property type="match status" value="1"/>
</dbReference>
<dbReference type="InterPro" id="IPR020894">
    <property type="entry name" value="Cadherin_CS"/>
</dbReference>
<feature type="domain" description="G-protein coupled receptors family 2 profile 2" evidence="26">
    <location>
        <begin position="2494"/>
        <end position="2735"/>
    </location>
</feature>
<dbReference type="PROSITE" id="PS00010">
    <property type="entry name" value="ASX_HYDROXYL"/>
    <property type="match status" value="1"/>
</dbReference>
<dbReference type="Proteomes" id="UP000694941">
    <property type="component" value="Unplaced"/>
</dbReference>
<evidence type="ECO:0000256" key="9">
    <source>
        <dbReference type="ARBA" id="ARBA00023040"/>
    </source>
</evidence>
<evidence type="ECO:0000259" key="26">
    <source>
        <dbReference type="PROSITE" id="PS50261"/>
    </source>
</evidence>
<comment type="subcellular location">
    <subcellularLocation>
        <location evidence="1">Cell membrane</location>
        <topology evidence="1">Multi-pass membrane protein</topology>
    </subcellularLocation>
</comment>
<feature type="domain" description="G-protein coupled receptors family 2 profile 1" evidence="25">
    <location>
        <begin position="2041"/>
        <end position="2114"/>
    </location>
</feature>
<keyword evidence="13" id="KW-0325">Glycoprotein</keyword>
<evidence type="ECO:0000256" key="7">
    <source>
        <dbReference type="ARBA" id="ARBA00022837"/>
    </source>
</evidence>
<dbReference type="Pfam" id="PF00008">
    <property type="entry name" value="EGF"/>
    <property type="match status" value="2"/>
</dbReference>
<dbReference type="Gene3D" id="2.60.120.200">
    <property type="match status" value="2"/>
</dbReference>
<evidence type="ECO:0000259" key="25">
    <source>
        <dbReference type="PROSITE" id="PS50227"/>
    </source>
</evidence>
<evidence type="ECO:0000259" key="23">
    <source>
        <dbReference type="PROSITE" id="PS50027"/>
    </source>
</evidence>
<sequence>MERWTRRCFRPGSRGCSCIFLGLCVLFLLHSCLYPAYAYVVRVDTKTNLPGSLIFNASLGPGRIYNLDLRRTAKYVGNLVQLSQQEGTLHLRRTLKCRGSVLEQLAPNPFVLFVESRSFRLSGSETEAISLPLVVYFNHSTCHKPLQPPAESKVTIVTLATERGHRDFLHNNSNKVDGVCFGHSQQITNIGLFLPVQLRTCSIKFFAPDDQRYAVESRGQDLVARVQFCEHSSVWLVTVPFALKCASLDSSNTQILELYFHRIGALALSTDVSSKRNKYRGRRDTRNFPPYFDKSLIVVFVPEEKEKGYVVTTVSAKDPDDLTYSLHAVLDARSQTMFNIDHVSGVVTTTVSLDREFMDVHYLRVTATDNGSPPRSGTTTLQVNVGDVNDHTPAFERATYETSIKESVSIGSTVLTVRATDQDTGSNAELEYSILNPSGVNDAFRINPQTGIITTRLALDRETTSFYSLLVQATDMGSVTERRSATATVEISLLDDNDNYPQFTERAYTVEVPEDINWLNNPVVARIRADDFDDGINAAIRYSVIGGNTQGHFMMDSLSGDISVVSPLDYESARSYRLVIRAQDGGSPARSNTTQLLVNVMDVNDNDPKFYTSLFQESVIENVDIGHSIVRVQAYDADDGVNSDIIYSIKTKYDDMPIGIDNKTGWILTTKEIDREQESNYDFTVVAKDHGNPPRSASASVIIRIQDINDNDPVFEPKIYEARVSEVDPPGTPVISVTATDRDENPRLIYQITNGNTRDRFSIISQNRQGLISIAQPLDYKIEKRFVLTVTATDSGGRFDTATIYINITDANTHRPVFQRTPYSASVSEDEPIGTTVLVVEASDGDVGENARITYSMDNVPQFRVDPNTGAIITTQRLDRELAPGYTVIITAQDNGSPPLADITNVEIEVADVNDNAPQFDPVSYTSSVSEDALAGSRVLQLHATDKDLGLNGQIRYTFHNGKDGDGAFSVDPTSGIIRTTRLLDRESVPHYQLVAYAVDRGSPAMSTSVSITIYVEDINDNPPRFEADKIKLYVPENSPVDWIVGEIKATDPDEGPNAQIQYSIVGGPDADSFFLVTRPGQPAELTTRVELDYESTKKKYDVIVRASSAPLQNDVDVEIWVTDVNDNAPILKDFSIIFNNYKNYFPVGPIGKVPAFDADVTDVLRFRFVSGNNANLLILNETSGEVKLSPSLNTNVPIHAVMEVSVFDGINEVLAECQLIVRLVTESMLFNSATVRLNDMTQTEFLSPLFDYFIEGLAAIIPAPKENIFIFNVQDDTDVHAKILNVSFSARRPDVRNPNGFYSPQYLQERVYLNRAILAKLANVEVLPFDDNLCVREPCVNFEECLSVLKFGNASGFITSDSLLFRPIYPVNTFACRCPEGFTGMNYKYECDTEVNLCYSSPCGKNGRCIRREGGYTCVCQEGFTGRNCELNLLEDRCSVPGVCRGGSQCANLIDGGFICENCTHSSWSTRLCELRARSFSRGSFLTFPALRQRHRLNVKLSFATREKNALLLYNGRYNDKHDFIALEIIDSQVVFTFCLGINISRVSAVVSGGVSDGKWHKVEVAYLNRTVSLTVDDCDTALAIKSGIELGNYACANKTTQILESRCSDLMQTCYRFLDLMGPLQIGGLPALPTDFQVINKNFVGCIMDLFIDNQLLDLNSYVADNGTVPGCSQKKGFCQSQPCQNSGTCEEGWGSFICHCAVGFGGQDCSKVLSGVLNNNCEDISLYTTYTSKEKSKRIWVLKLSQKLCSHNHALVVDGIVQYTFNKHVIVVSGVTVSDGKWHNIEAKWMANGVWLSLDYGQFENTEEIDINIRGLYVGKVSIGGLESTEEDKTVEYFDGCIQDVVVGNSHSAWLRPTIANNVKEGCHVTNPCHSSPCPEHSTCVDMWENYRCECDQGYVGEMCLPVCDLNPCSGNAKCESLVSSGPGAPSGRGYRCECDSLHSGEYCEQSVDQPCPSNWWGYPICGPCNCDTSKGYDANCNKTTGACSCEENHYQLPDNDVCFDCDCYPIGSYSNRCDPITGQCHCRPGVIGRRCDSCSNPFAEVKLLGCEVIYDGCSKSFSEDIWWDGALFGEETVQSCPEGSVGKASRFCSEDTGWEKPDLFKCTSIAFLELAEQLKVIERDNLPLSTYLSVKLSSDMYAATNSLETLHGSDILIIARLLYHVLSYENQQAGLNLTHRQDRDFIAYLVEATSRTLEPKYLEHWKRIASLTGHGPEHILMIFEKYGNTLARNQKDTFTEPFEIVAKNMVFGLDTVSTSELWGYPATTDDVTNSTVALDSIQPSIFLDFSLPSSAGPAVVIPKYNNFPIRKEYTDDISKAIVPLETIGVKELEGVVAKRQKHPLSFPKASAVTIYAIYPTIGQLLPSAYDNSVRQRFGISLSVNSPVFTLSVLPVNKSTLLGLNIDPEIRLRFRVLNSEGYTSPQCAFWDFSAGGQGHWSTKGCRLQNEDSLTWQSKQPYVNCSCNHLTSFGVLMDITDKEYFAEESVAQDVISYIGMILSLLLLLAAFIVFCMLRGLQTNSNTIHKNLVACVFIAELIFLLALKMRSTLVKEEFPCKVVAILLHYFFLCVFSWMFVEAIHIYRMLTEMRDINHGQMRFYYSVGYGGPAIVVGLAVGVRADQYGNYFFCWLSVYENVVWSLVGPVCCIVILNLAVFALAIRASVHIKDTVTDFGNLRTLLWLGIMLLPVLGGTWVLALLSVNESLEVLHYVFSFFCLLEGVYIFVGYCFINRKVRQHLYCRSALAYHNSSFDVLHRNVGISTSSTTSRSTTKTSSSPYRSDSHLRNTSTSTSGHVNSSTDLQRRAIHKAAYKKYRNKVVDDPDTGEVSRRRNADSDSDSDLSLGPASLDLASSHSSDEEDYDNAHWSRRKKLNKKPEVPPKPTNLATPETDSPSTPAAQDYTVAPSTTFPSMGINIAPYPIYSGHWTIPPNIASITSSSPTFPANLQQPEPLTFQRSGIKGSEWSKETPGESHNQDVSQTPPPRNLPDISSYLESRFSPPLIDETPSPEQLPVPERADSLPSNVNNINNNVETNNDGLSEASSRTSPKLPSLVSRMVIPPLTTAELSSESEESNETSV</sequence>
<feature type="transmembrane region" description="Helical" evidence="20">
    <location>
        <begin position="2711"/>
        <end position="2734"/>
    </location>
</feature>
<evidence type="ECO:0000256" key="20">
    <source>
        <dbReference type="SAM" id="Phobius"/>
    </source>
</evidence>
<evidence type="ECO:0000313" key="28">
    <source>
        <dbReference type="Proteomes" id="UP000694941"/>
    </source>
</evidence>
<dbReference type="PROSITE" id="PS50227">
    <property type="entry name" value="G_PROTEIN_RECEP_F2_3"/>
    <property type="match status" value="1"/>
</dbReference>
<name>A0ABM1SNY2_LIMPO</name>
<dbReference type="PROSITE" id="PS01248">
    <property type="entry name" value="EGF_LAM_1"/>
    <property type="match status" value="1"/>
</dbReference>
<keyword evidence="4 17" id="KW-0245">EGF-like domain</keyword>
<evidence type="ECO:0000256" key="18">
    <source>
        <dbReference type="PROSITE-ProRule" id="PRU00460"/>
    </source>
</evidence>
<feature type="domain" description="Cadherin" evidence="27">
    <location>
        <begin position="921"/>
        <end position="1026"/>
    </location>
</feature>
<dbReference type="Pfam" id="PF00002">
    <property type="entry name" value="7tm_2"/>
    <property type="match status" value="1"/>
</dbReference>
<evidence type="ECO:0000259" key="27">
    <source>
        <dbReference type="PROSITE" id="PS50268"/>
    </source>
</evidence>
<feature type="disulfide bond" evidence="17">
    <location>
        <begin position="1942"/>
        <end position="1951"/>
    </location>
</feature>
<evidence type="ECO:0000259" key="22">
    <source>
        <dbReference type="PROSITE" id="PS50026"/>
    </source>
</evidence>
<feature type="transmembrane region" description="Helical" evidence="20">
    <location>
        <begin position="2642"/>
        <end position="2663"/>
    </location>
</feature>
<dbReference type="InterPro" id="IPR013320">
    <property type="entry name" value="ConA-like_dom_sf"/>
</dbReference>
<dbReference type="SMART" id="SM00181">
    <property type="entry name" value="EGF"/>
    <property type="match status" value="6"/>
</dbReference>
<dbReference type="Gene3D" id="2.60.220.50">
    <property type="match status" value="1"/>
</dbReference>
<feature type="disulfide bond" evidence="18">
    <location>
        <begin position="2011"/>
        <end position="2028"/>
    </location>
</feature>
<dbReference type="Pfam" id="PF23592">
    <property type="entry name" value="Cadherin_CELSR2_9th"/>
    <property type="match status" value="1"/>
</dbReference>
<evidence type="ECO:0000256" key="1">
    <source>
        <dbReference type="ARBA" id="ARBA00004651"/>
    </source>
</evidence>
<dbReference type="SMART" id="SM00282">
    <property type="entry name" value="LamG"/>
    <property type="match status" value="2"/>
</dbReference>
<dbReference type="InterPro" id="IPR015919">
    <property type="entry name" value="Cadherin-like_sf"/>
</dbReference>
<feature type="domain" description="Cadherin" evidence="27">
    <location>
        <begin position="1027"/>
        <end position="1132"/>
    </location>
</feature>
<organism evidence="28 29">
    <name type="scientific">Limulus polyphemus</name>
    <name type="common">Atlantic horseshoe crab</name>
    <dbReference type="NCBI Taxonomy" id="6850"/>
    <lineage>
        <taxon>Eukaryota</taxon>
        <taxon>Metazoa</taxon>
        <taxon>Ecdysozoa</taxon>
        <taxon>Arthropoda</taxon>
        <taxon>Chelicerata</taxon>
        <taxon>Merostomata</taxon>
        <taxon>Xiphosura</taxon>
        <taxon>Limulidae</taxon>
        <taxon>Limulus</taxon>
    </lineage>
</organism>
<feature type="region of interest" description="Disordered" evidence="19">
    <location>
        <begin position="2965"/>
        <end position="3082"/>
    </location>
</feature>
<dbReference type="InterPro" id="IPR036445">
    <property type="entry name" value="GPCR_2_extracell_dom_sf"/>
</dbReference>
<dbReference type="PROSITE" id="PS50268">
    <property type="entry name" value="CADHERIN_2"/>
    <property type="match status" value="8"/>
</dbReference>
<feature type="disulfide bond" evidence="18">
    <location>
        <begin position="2009"/>
        <end position="2021"/>
    </location>
</feature>
<feature type="domain" description="Laminin G" evidence="21">
    <location>
        <begin position="1704"/>
        <end position="1870"/>
    </location>
</feature>
<dbReference type="Gene3D" id="2.170.300.10">
    <property type="entry name" value="Tie2 ligand-binding domain superfamily"/>
    <property type="match status" value="1"/>
</dbReference>
<evidence type="ECO:0000259" key="21">
    <source>
        <dbReference type="PROSITE" id="PS50025"/>
    </source>
</evidence>
<feature type="compositionally biased region" description="Polar residues" evidence="19">
    <location>
        <begin position="3040"/>
        <end position="3052"/>
    </location>
</feature>
<feature type="domain" description="Laminin G" evidence="21">
    <location>
        <begin position="1476"/>
        <end position="1674"/>
    </location>
</feature>
<dbReference type="Pfam" id="PF02210">
    <property type="entry name" value="Laminin_G_2"/>
    <property type="match status" value="2"/>
</dbReference>
<feature type="transmembrane region" description="Helical" evidence="20">
    <location>
        <begin position="2531"/>
        <end position="2548"/>
    </location>
</feature>
<dbReference type="InterPro" id="IPR002126">
    <property type="entry name" value="Cadherin-like_dom"/>
</dbReference>
<dbReference type="SUPFAM" id="SSF49313">
    <property type="entry name" value="Cadherin-like"/>
    <property type="match status" value="9"/>
</dbReference>
<keyword evidence="7 16" id="KW-0106">Calcium</keyword>
<evidence type="ECO:0000256" key="16">
    <source>
        <dbReference type="PROSITE-ProRule" id="PRU00043"/>
    </source>
</evidence>
<evidence type="ECO:0000256" key="12">
    <source>
        <dbReference type="ARBA" id="ARBA00023170"/>
    </source>
</evidence>
<dbReference type="PROSITE" id="PS01186">
    <property type="entry name" value="EGF_2"/>
    <property type="match status" value="2"/>
</dbReference>
<feature type="compositionally biased region" description="Basic and acidic residues" evidence="19">
    <location>
        <begin position="2967"/>
        <end position="2978"/>
    </location>
</feature>
<feature type="domain" description="Cadherin" evidence="27">
    <location>
        <begin position="396"/>
        <end position="503"/>
    </location>
</feature>
<dbReference type="Gene3D" id="2.60.40.60">
    <property type="entry name" value="Cadherins"/>
    <property type="match status" value="9"/>
</dbReference>
<dbReference type="InterPro" id="IPR001881">
    <property type="entry name" value="EGF-like_Ca-bd_dom"/>
</dbReference>
<evidence type="ECO:0000256" key="3">
    <source>
        <dbReference type="ARBA" id="ARBA00022475"/>
    </source>
</evidence>
<feature type="compositionally biased region" description="Low complexity" evidence="19">
    <location>
        <begin position="2766"/>
        <end position="2780"/>
    </location>
</feature>